<dbReference type="EMBL" id="JAOPJF010000017">
    <property type="protein sequence ID" value="KAK1146601.1"/>
    <property type="molecule type" value="Genomic_DNA"/>
</dbReference>
<protein>
    <submittedName>
        <fullName evidence="1">Uncharacterized protein</fullName>
    </submittedName>
</protein>
<proteinExistence type="predicted"/>
<evidence type="ECO:0000313" key="1">
    <source>
        <dbReference type="EMBL" id="KAK1146601.1"/>
    </source>
</evidence>
<accession>A0ACC3B7Q6</accession>
<comment type="caution">
    <text evidence="1">The sequence shown here is derived from an EMBL/GenBank/DDBJ whole genome shotgun (WGS) entry which is preliminary data.</text>
</comment>
<dbReference type="Proteomes" id="UP001177260">
    <property type="component" value="Unassembled WGS sequence"/>
</dbReference>
<name>A0ACC3B7Q6_9EURO</name>
<reference evidence="1 2" key="1">
    <citation type="journal article" date="2023" name="ACS Omega">
        <title>Identification of the Neoaspergillic Acid Biosynthesis Gene Cluster by Establishing an In Vitro CRISPR-Ribonucleoprotein Genetic System in Aspergillus melleus.</title>
        <authorList>
            <person name="Yuan B."/>
            <person name="Grau M.F."/>
            <person name="Murata R.M."/>
            <person name="Torok T."/>
            <person name="Venkateswaran K."/>
            <person name="Stajich J.E."/>
            <person name="Wang C.C.C."/>
        </authorList>
    </citation>
    <scope>NUCLEOTIDE SEQUENCE [LARGE SCALE GENOMIC DNA]</scope>
    <source>
        <strain evidence="1 2">IMV 1140</strain>
    </source>
</reference>
<evidence type="ECO:0000313" key="2">
    <source>
        <dbReference type="Proteomes" id="UP001177260"/>
    </source>
</evidence>
<sequence>MTNCQTIPPTKSSRGVQMTGAGENLFSGLEPLRSPGGLALGPHISLSIDNSTHTVCDSEQDRIRDLSRYYCTFDQDPQSTIGPSLSPDPTLTALTQLGVYRFGCNRAFVSIIDGQQQHLISEATASVSLRDKENHLPDDGIYLGVRTLDLQWGVCPHAIRLFTGQDPSKILNTENITANRTRNIIRDFTAEDFYNNRPYVLDWPYFRFYAEVPLYSPSGYVLGSYCVVDNKTRTEFRDEDVAALQEIADSIAQHLENVRIVHYHQRAEILVKGLTNFVKGHTKSDLADNSNRLPVSREKLSFQNLISSDSEPLAKGPDASLPIYKSLSDNSALDRSCSTILEEGAVSLFSEPKSSGITQPTSQPSSLAPGSPQSTEPLASDEYYLDSTMDDVSITERVAAIFSRAGHVLRHSMDLDGVVFLDARQSDSRFDLSDVSGSEILSSTYEPLGSMNGPEGCLESSNSATHSPDSSGDLCRPLNHDTSIPPIDESSSEPELSLSEHFLQMLIKSFPNGHIFDMEEDGADTLEQSVSRHLAYRLPDAKSVLFMPMWDWNKSRWLAGTLVWTHDHRRPLGIEELHYFKVFGDSIISEISRVHWSATEKSKFDFVSSISHELRSPLHGILGSTELMRSLPLQPAQHDVIKMIERSGLTLLDTIDHLLEYCKINDLATKNSGDTKAQVEVTKRDSDFDLGILVEEVATVLCACQEPQHVTDSSITSSATRSSAEVHYRRPSHSDEVSVVIRIEQLDSWMVRSAAGAWKSILMNIIGNAMKWTKNGLIEVTLSKVKSDRHHGIYFSHARVRDTGTGISRDFLRDKLFTPFSQEDPLSPGVGLGLNIARKLALSLGGNIDIKSEVGVGTQVDIQIPFETAQSIEIAAHRSSITKTLVPPIIDASIVGLQLHPDVDEAPTGILSVDAKRKLSIKNALVDVFGTQLGWRLSPRKLCDGTQGDVAIIEETDLNHMLIKGLLPMADPKHLRDYFIVLGGKIPLLTDGLPENIIRVAPPFGPQSLYDAAERFLKIFKASIHSDPTDLAPISALSINDAQISPSTIDMISTRIDNIPPTECNSGLAIPLNPPESPAQSGESSREPIRVLLVDDNDINLKIMSTFMRKIGCQYDTASNGLIALEKYENSNQRFAFVLMDISMPVMDGLVSTMKIREYERTNGLNPACIMAVTAVASNDTREAALKAGVDDFLVKPLSLTKLREFMRV</sequence>
<organism evidence="1 2">
    <name type="scientific">Aspergillus melleus</name>
    <dbReference type="NCBI Taxonomy" id="138277"/>
    <lineage>
        <taxon>Eukaryota</taxon>
        <taxon>Fungi</taxon>
        <taxon>Dikarya</taxon>
        <taxon>Ascomycota</taxon>
        <taxon>Pezizomycotina</taxon>
        <taxon>Eurotiomycetes</taxon>
        <taxon>Eurotiomycetidae</taxon>
        <taxon>Eurotiales</taxon>
        <taxon>Aspergillaceae</taxon>
        <taxon>Aspergillus</taxon>
        <taxon>Aspergillus subgen. Circumdati</taxon>
    </lineage>
</organism>
<keyword evidence="2" id="KW-1185">Reference proteome</keyword>
<gene>
    <name evidence="1" type="ORF">N8T08_003031</name>
</gene>